<dbReference type="AlphaFoldDB" id="A0AA45WQZ8"/>
<dbReference type="Proteomes" id="UP001157946">
    <property type="component" value="Unassembled WGS sequence"/>
</dbReference>
<feature type="domain" description="NAD-dependent epimerase/dehydratase" evidence="1">
    <location>
        <begin position="3"/>
        <end position="223"/>
    </location>
</feature>
<dbReference type="InterPro" id="IPR051783">
    <property type="entry name" value="NAD(P)-dependent_oxidoreduct"/>
</dbReference>
<comment type="caution">
    <text evidence="2">The sequence shown here is derived from an EMBL/GenBank/DDBJ whole genome shotgun (WGS) entry which is preliminary data.</text>
</comment>
<dbReference type="InterPro" id="IPR001509">
    <property type="entry name" value="Epimerase_deHydtase"/>
</dbReference>
<dbReference type="InterPro" id="IPR036291">
    <property type="entry name" value="NAD(P)-bd_dom_sf"/>
</dbReference>
<evidence type="ECO:0000313" key="2">
    <source>
        <dbReference type="EMBL" id="SMP28491.1"/>
    </source>
</evidence>
<dbReference type="RefSeq" id="WP_181353021.1">
    <property type="nucleotide sequence ID" value="NZ_FXTU01000006.1"/>
</dbReference>
<name>A0AA45WQZ8_9BACL</name>
<accession>A0AA45WQZ8</accession>
<dbReference type="SUPFAM" id="SSF51735">
    <property type="entry name" value="NAD(P)-binding Rossmann-fold domains"/>
    <property type="match status" value="1"/>
</dbReference>
<sequence>MKVLVTGGTGFLGRNLVHCLLEAGLEVTVLHRRTSSLDGLPPGLSFVEGDITCQESIRGVCDGMDWVFHVAGEVAWGKWHKQSMYRINVEGATNIANEALRSGVKRFIHTSSAAAVGLAERDAIDESFDFNGAELQVEYAIAKRAGEDAVLALVQQGLPAVVVNPTVIVGMRADAGGFVEAVLQRKLFVAPPGGINVCNVADVARGHLAAAEKGRIGERYILGGTNVSLHAFLQQLADYGQTGLTIRRVPQSWAKLAAILGELGAMVTGKDPAFAWDLAKLCGRNVYYSSAKAERELGYTITSLAETVQACVDWVKTSHRAGGNQPAV</sequence>
<keyword evidence="3" id="KW-1185">Reference proteome</keyword>
<dbReference type="PANTHER" id="PTHR48079:SF6">
    <property type="entry name" value="NAD(P)-BINDING DOMAIN-CONTAINING PROTEIN-RELATED"/>
    <property type="match status" value="1"/>
</dbReference>
<dbReference type="Gene3D" id="3.40.50.720">
    <property type="entry name" value="NAD(P)-binding Rossmann-like Domain"/>
    <property type="match status" value="1"/>
</dbReference>
<protein>
    <submittedName>
        <fullName evidence="2">Dihydroflavonol-4-reductase</fullName>
    </submittedName>
</protein>
<dbReference type="GO" id="GO:0005737">
    <property type="term" value="C:cytoplasm"/>
    <property type="evidence" value="ECO:0007669"/>
    <property type="project" value="TreeGrafter"/>
</dbReference>
<dbReference type="GO" id="GO:0004029">
    <property type="term" value="F:aldehyde dehydrogenase (NAD+) activity"/>
    <property type="evidence" value="ECO:0007669"/>
    <property type="project" value="TreeGrafter"/>
</dbReference>
<dbReference type="PANTHER" id="PTHR48079">
    <property type="entry name" value="PROTEIN YEEZ"/>
    <property type="match status" value="1"/>
</dbReference>
<dbReference type="EMBL" id="FXTU01000006">
    <property type="protein sequence ID" value="SMP28491.1"/>
    <property type="molecule type" value="Genomic_DNA"/>
</dbReference>
<gene>
    <name evidence="2" type="ORF">SAMN06265361_106101</name>
</gene>
<reference evidence="2" key="1">
    <citation type="submission" date="2017-05" db="EMBL/GenBank/DDBJ databases">
        <authorList>
            <person name="Varghese N."/>
            <person name="Submissions S."/>
        </authorList>
    </citation>
    <scope>NUCLEOTIDE SEQUENCE</scope>
    <source>
        <strain evidence="2">DSM 45262</strain>
    </source>
</reference>
<dbReference type="Pfam" id="PF01370">
    <property type="entry name" value="Epimerase"/>
    <property type="match status" value="1"/>
</dbReference>
<organism evidence="2 3">
    <name type="scientific">Laceyella tengchongensis</name>
    <dbReference type="NCBI Taxonomy" id="574699"/>
    <lineage>
        <taxon>Bacteria</taxon>
        <taxon>Bacillati</taxon>
        <taxon>Bacillota</taxon>
        <taxon>Bacilli</taxon>
        <taxon>Bacillales</taxon>
        <taxon>Thermoactinomycetaceae</taxon>
        <taxon>Laceyella</taxon>
    </lineage>
</organism>
<proteinExistence type="predicted"/>
<evidence type="ECO:0000313" key="3">
    <source>
        <dbReference type="Proteomes" id="UP001157946"/>
    </source>
</evidence>
<evidence type="ECO:0000259" key="1">
    <source>
        <dbReference type="Pfam" id="PF01370"/>
    </source>
</evidence>